<comment type="caution">
    <text evidence="1">The sequence shown here is derived from an EMBL/GenBank/DDBJ whole genome shotgun (WGS) entry which is preliminary data.</text>
</comment>
<gene>
    <name evidence="1" type="ORF">MLD38_035590</name>
</gene>
<name>A0ACB9LIU1_9MYRT</name>
<dbReference type="EMBL" id="CM042890">
    <property type="protein sequence ID" value="KAI4310625.1"/>
    <property type="molecule type" value="Genomic_DNA"/>
</dbReference>
<keyword evidence="2" id="KW-1185">Reference proteome</keyword>
<accession>A0ACB9LIU1</accession>
<reference evidence="2" key="1">
    <citation type="journal article" date="2023" name="Front. Plant Sci.">
        <title>Chromosomal-level genome assembly of Melastoma candidum provides insights into trichome evolution.</title>
        <authorList>
            <person name="Zhong Y."/>
            <person name="Wu W."/>
            <person name="Sun C."/>
            <person name="Zou P."/>
            <person name="Liu Y."/>
            <person name="Dai S."/>
            <person name="Zhou R."/>
        </authorList>
    </citation>
    <scope>NUCLEOTIDE SEQUENCE [LARGE SCALE GENOMIC DNA]</scope>
</reference>
<dbReference type="Proteomes" id="UP001057402">
    <property type="component" value="Chromosome 11"/>
</dbReference>
<protein>
    <submittedName>
        <fullName evidence="1">Uncharacterized protein</fullName>
    </submittedName>
</protein>
<sequence>MSLARKLELREQYAAPPPRPAVRALLPPPAPRLALPAPPATNPTASAAVTLESRPVKRLTQAEQEERRRLGLCYNCDEKFGRGHNRVSKRLFLLEGMVEDEEEVPESTEEVIAEGSPHFSLHAIAGVPFGNTMQLGIELGGASLVALLDSGSTHNFISEAAAQRTGLPLQHRPHLTATVANGERVSCLGVIRQTTLTIHDDVFTADLFVIPLAGYDVVLGTQWLATLGPILWDFSARTLTFQRRQQKVCWHGIAGPDAPSLRATTGSATLLDELLASFDDVFAEPHGLPPPARTRPQHRSSSRIAARGRPSLPHHWVGKLLGFDFTVEYKPGATNTVADALSRRDTDEGSVLAISAPRFDFIARLRQAQDIDPTLVAMKDEIHAGTRTSPWSLTDDMVTFDGRLYIPPASPLLQEIMVAVHENGHEGVQRTVHRLRRDFHFPNMRRLVQDFIRACTTCQRYKSEHLHPAGLLMPLPVPKAVWTDIGLDFVEALPRVGGKSVILTVVDRFSKYCHFIPLAHPYTAESVAQAFFTDIVRLHGVPQSMVSDRDPVFTSMFWQELMRLMGAKLHMTTVFHPQSDGQSEAANRVIVMYLRCFTGDRPRQWLRWLPWAAYVYNTAYQTSLRDTPFRVVYGRDPPTFRSYEPGETRVVAVAKTMAERDEFLADVRYRLDQAQTVQKLHYDKLHRPVSYQVGDWVLLRLRHRAAASLPQATTGKLKPRYFGPYRITALINDVAVRLQLPPRARLHDVLHVGLLKKFVGQPPDAPPPLPAIHHGAVTPVPERAVRTRFARGIHQVLIHWKGESAASATWEDVDVFLDKYPAFQLEDELLVEGGRDVIWEHREITSRDGHMKLKAKVFFASIDQRSEQADGESACTALSYHRRSLEWRKLCENGTYRERFLDKHFDLDTVLEAQRRPLTVIPGKSFIGFFHPDGMDDGGFDILQGAVSFDNIWDEICRIGSECGCEDEPHLYIVSWNDHFFILKVEKDAYYIVDTLGERLFEGCNQAYILKFDENTTISKVLDVKPSSDEKATVEVKSLQREQEAPKEENTASTGGILVPQPNNTNGDIPEAEEEVVSRGKDSCKEYIKNFLAAIPLRELLADIKKGLMVSTPLHHQLQIEFHCTRLSPQFLALTLFSDTATTAETNLVS</sequence>
<organism evidence="1 2">
    <name type="scientific">Melastoma candidum</name>
    <dbReference type="NCBI Taxonomy" id="119954"/>
    <lineage>
        <taxon>Eukaryota</taxon>
        <taxon>Viridiplantae</taxon>
        <taxon>Streptophyta</taxon>
        <taxon>Embryophyta</taxon>
        <taxon>Tracheophyta</taxon>
        <taxon>Spermatophyta</taxon>
        <taxon>Magnoliopsida</taxon>
        <taxon>eudicotyledons</taxon>
        <taxon>Gunneridae</taxon>
        <taxon>Pentapetalae</taxon>
        <taxon>rosids</taxon>
        <taxon>malvids</taxon>
        <taxon>Myrtales</taxon>
        <taxon>Melastomataceae</taxon>
        <taxon>Melastomatoideae</taxon>
        <taxon>Melastomateae</taxon>
        <taxon>Melastoma</taxon>
    </lineage>
</organism>
<evidence type="ECO:0000313" key="1">
    <source>
        <dbReference type="EMBL" id="KAI4310625.1"/>
    </source>
</evidence>
<evidence type="ECO:0000313" key="2">
    <source>
        <dbReference type="Proteomes" id="UP001057402"/>
    </source>
</evidence>
<proteinExistence type="predicted"/>